<keyword evidence="4" id="KW-1185">Reference proteome</keyword>
<dbReference type="InterPro" id="IPR001810">
    <property type="entry name" value="F-box_dom"/>
</dbReference>
<dbReference type="CDD" id="cd09917">
    <property type="entry name" value="F-box_SF"/>
    <property type="match status" value="1"/>
</dbReference>
<accession>A0A5C5FQX0</accession>
<dbReference type="EMBL" id="SOZI01000128">
    <property type="protein sequence ID" value="TNY18652.1"/>
    <property type="molecule type" value="Genomic_DNA"/>
</dbReference>
<dbReference type="Pfam" id="PF00646">
    <property type="entry name" value="F-box"/>
    <property type="match status" value="1"/>
</dbReference>
<dbReference type="OrthoDB" id="2322499at2759"/>
<dbReference type="PROSITE" id="PS50181">
    <property type="entry name" value="FBOX"/>
    <property type="match status" value="1"/>
</dbReference>
<name>A0A5C5FQX0_9BASI</name>
<dbReference type="STRING" id="5288.A0A5C5FQX0"/>
<feature type="region of interest" description="Disordered" evidence="1">
    <location>
        <begin position="1"/>
        <end position="61"/>
    </location>
</feature>
<reference evidence="3 4" key="1">
    <citation type="submission" date="2019-03" db="EMBL/GenBank/DDBJ databases">
        <title>Rhodosporidium diobovatum UCD-FST 08-225 genome sequencing, assembly, and annotation.</title>
        <authorList>
            <person name="Fakankun I.U."/>
            <person name="Fristensky B."/>
            <person name="Levin D.B."/>
        </authorList>
    </citation>
    <scope>NUCLEOTIDE SEQUENCE [LARGE SCALE GENOMIC DNA]</scope>
    <source>
        <strain evidence="3 4">UCD-FST 08-225</strain>
    </source>
</reference>
<dbReference type="AlphaFoldDB" id="A0A5C5FQX0"/>
<feature type="domain" description="F-box" evidence="2">
    <location>
        <begin position="61"/>
        <end position="110"/>
    </location>
</feature>
<comment type="caution">
    <text evidence="3">The sequence shown here is derived from an EMBL/GenBank/DDBJ whole genome shotgun (WGS) entry which is preliminary data.</text>
</comment>
<evidence type="ECO:0000259" key="2">
    <source>
        <dbReference type="PROSITE" id="PS50181"/>
    </source>
</evidence>
<organism evidence="3 4">
    <name type="scientific">Rhodotorula diobovata</name>
    <dbReference type="NCBI Taxonomy" id="5288"/>
    <lineage>
        <taxon>Eukaryota</taxon>
        <taxon>Fungi</taxon>
        <taxon>Dikarya</taxon>
        <taxon>Basidiomycota</taxon>
        <taxon>Pucciniomycotina</taxon>
        <taxon>Microbotryomycetes</taxon>
        <taxon>Sporidiobolales</taxon>
        <taxon>Sporidiobolaceae</taxon>
        <taxon>Rhodotorula</taxon>
    </lineage>
</organism>
<evidence type="ECO:0000256" key="1">
    <source>
        <dbReference type="SAM" id="MobiDB-lite"/>
    </source>
</evidence>
<dbReference type="InterPro" id="IPR036047">
    <property type="entry name" value="F-box-like_dom_sf"/>
</dbReference>
<protein>
    <recommendedName>
        <fullName evidence="2">F-box domain-containing protein</fullName>
    </recommendedName>
</protein>
<dbReference type="Proteomes" id="UP000311382">
    <property type="component" value="Unassembled WGS sequence"/>
</dbReference>
<evidence type="ECO:0000313" key="3">
    <source>
        <dbReference type="EMBL" id="TNY18652.1"/>
    </source>
</evidence>
<proteinExistence type="predicted"/>
<evidence type="ECO:0000313" key="4">
    <source>
        <dbReference type="Proteomes" id="UP000311382"/>
    </source>
</evidence>
<sequence>MAPSLRSGKSKQAAPKQTQPSKKRPKASTTQDKGVGGLQGAPAPKKKAKTGSKASKASTQRDVFSTLPHDVLGQICRDLDPGTLLAISQVSKLVHRTIASKSAKNLWEFVRRNGGWPDMEQPLSELKYAHLAQGYVCGSSKECTEVEVALHVRACTHCFKTNLKYSKTISLGHKGLHPRSFDCALSSPYSVWGHHAWRSGPRYYWLPDVLALSDRLHSLDPGAALARERGEEYADTAAVTTFCAEHTKFIQNVRANAQAMHDAQVRVMDEELRKQDARLKKRHEQLCTKVADVGYSRDDYEGIPDWSKNTLVELTDEEWKKIGRHVLASVAKYQQRRLAKEEKRAQDKRKRQLRSLYNELTDTLAAAEHAVWPRVEVFCDLPSVVPLWKPAHAVVSPTTWSALKPTILADVRREMRTDKLYCFDLVARSLRGAGANLGRKVETALDHEPSIFVNVKNEVKGLAPLNAQLLTAVVNGVLARATALLACSACRCKLPYADMLEHLKDEHVWLAEASCEAAKPQFVALLRDCLLQAGKDEATTTRLELEELGDLGSDYLTVNRPPVQTSGRVFQLPNTTSTSLSRGSTFRVAVRDESLVSVTLDPTQVEAVQAERTKPHEKGGLTKQWP</sequence>
<dbReference type="Gene3D" id="1.20.1280.50">
    <property type="match status" value="1"/>
</dbReference>
<feature type="region of interest" description="Disordered" evidence="1">
    <location>
        <begin position="607"/>
        <end position="626"/>
    </location>
</feature>
<gene>
    <name evidence="3" type="ORF">DMC30DRAFT_418644</name>
</gene>
<feature type="compositionally biased region" description="Basic and acidic residues" evidence="1">
    <location>
        <begin position="609"/>
        <end position="620"/>
    </location>
</feature>
<dbReference type="SUPFAM" id="SSF81383">
    <property type="entry name" value="F-box domain"/>
    <property type="match status" value="1"/>
</dbReference>